<dbReference type="GO" id="GO:0005886">
    <property type="term" value="C:plasma membrane"/>
    <property type="evidence" value="ECO:0007669"/>
    <property type="project" value="UniProtKB-SubCell"/>
</dbReference>
<dbReference type="Proteomes" id="UP000054241">
    <property type="component" value="Unassembled WGS sequence"/>
</dbReference>
<evidence type="ECO:0000256" key="4">
    <source>
        <dbReference type="ARBA" id="ARBA00022475"/>
    </source>
</evidence>
<reference evidence="13 14" key="1">
    <citation type="submission" date="2015-10" db="EMBL/GenBank/DDBJ databases">
        <title>Draft genome sequence of Streptomyces cellostaticus DSM 40189, type strain for the species Streptomyces cellostaticus.</title>
        <authorList>
            <person name="Ruckert C."/>
            <person name="Winkler A."/>
            <person name="Kalinowski J."/>
            <person name="Kampfer P."/>
            <person name="Glaeser S."/>
        </authorList>
    </citation>
    <scope>NUCLEOTIDE SEQUENCE [LARGE SCALE GENOMIC DNA]</scope>
    <source>
        <strain evidence="13 14">DSM 40189</strain>
    </source>
</reference>
<dbReference type="STRING" id="67285.AQI88_08380"/>
<sequence length="456" mass="48604">MSSSAALPQKPPANSRGSRRLALVGGSLGNLVEWYDWFVYASFAIYFADSFFPGDNPTTKLLNTAGIFAVGFLMRPVGGWILGRAADRHGRKSALTLTVSMMSVAALLIAVAPTYGQAGYFGALVLLLARLLQGLSIGGEYAASATYLTEASARDRRGLGSSFQYVSMTCGQLLGLAILITMQHTLSTDQLESWGWRIPFALGAVFALVVFWLRRRLTETDAFTEEAGDRTESARGTIKALWEHRREAVLVMALTLGGTVAYYTYTTYLTKYLIGSAGMAKSTATLVSFTALTVFALLQPFAGLLSDRIGRRPLLITFAVGCTVGTYPIMTALGSASSYWSALGLSLLALVVVTGYTSINAAVKAELFPTRVRALGVALPYAVANALFGGTAEYVALWFKNSGHEKMFFWYVSGCALVSLVTYVLMPDTRNAALSRAEAQEGAASGAAASSAEAVG</sequence>
<keyword evidence="7 11" id="KW-1133">Transmembrane helix</keyword>
<feature type="transmembrane region" description="Helical" evidence="11">
    <location>
        <begin position="248"/>
        <end position="265"/>
    </location>
</feature>
<keyword evidence="14" id="KW-1185">Reference proteome</keyword>
<keyword evidence="4" id="KW-1003">Cell membrane</keyword>
<dbReference type="AlphaFoldDB" id="A0A124HDE7"/>
<feature type="transmembrane region" description="Helical" evidence="11">
    <location>
        <begin position="375"/>
        <end position="396"/>
    </location>
</feature>
<accession>A0A124HDE7</accession>
<comment type="similarity">
    <text evidence="2">Belongs to the major facilitator superfamily. Metabolite:H+ Symporter (MHS) family (TC 2.A.1.6) family.</text>
</comment>
<comment type="subcellular location">
    <subcellularLocation>
        <location evidence="1">Cell membrane</location>
        <topology evidence="1">Multi-pass membrane protein</topology>
    </subcellularLocation>
</comment>
<feature type="transmembrane region" description="Helical" evidence="11">
    <location>
        <begin position="21"/>
        <end position="48"/>
    </location>
</feature>
<dbReference type="Gene3D" id="1.20.1250.20">
    <property type="entry name" value="MFS general substrate transporter like domains"/>
    <property type="match status" value="2"/>
</dbReference>
<dbReference type="InterPro" id="IPR011701">
    <property type="entry name" value="MFS"/>
</dbReference>
<dbReference type="PANTHER" id="PTHR43528">
    <property type="entry name" value="ALPHA-KETOGLUTARATE PERMEASE"/>
    <property type="match status" value="1"/>
</dbReference>
<feature type="transmembrane region" description="Helical" evidence="11">
    <location>
        <begin position="60"/>
        <end position="82"/>
    </location>
</feature>
<keyword evidence="3" id="KW-0813">Transport</keyword>
<keyword evidence="6" id="KW-0769">Symport</keyword>
<feature type="domain" description="Major facilitator superfamily (MFS) profile" evidence="12">
    <location>
        <begin position="22"/>
        <end position="430"/>
    </location>
</feature>
<proteinExistence type="inferred from homology"/>
<feature type="transmembrane region" description="Helical" evidence="11">
    <location>
        <begin position="314"/>
        <end position="333"/>
    </location>
</feature>
<dbReference type="InterPro" id="IPR020846">
    <property type="entry name" value="MFS_dom"/>
</dbReference>
<evidence type="ECO:0000256" key="6">
    <source>
        <dbReference type="ARBA" id="ARBA00022847"/>
    </source>
</evidence>
<feature type="transmembrane region" description="Helical" evidence="11">
    <location>
        <begin position="339"/>
        <end position="363"/>
    </location>
</feature>
<dbReference type="InterPro" id="IPR005829">
    <property type="entry name" value="Sugar_transporter_CS"/>
</dbReference>
<comment type="function">
    <text evidence="9">May be a proton symporter involved in the uptake of osmolytes such as proline and glycine betaine.</text>
</comment>
<dbReference type="PANTHER" id="PTHR43528:SF5">
    <property type="entry name" value="PROLINE_BETAINE TRANSPORTER"/>
    <property type="match status" value="1"/>
</dbReference>
<comment type="caution">
    <text evidence="13">The sequence shown here is derived from an EMBL/GenBank/DDBJ whole genome shotgun (WGS) entry which is preliminary data.</text>
</comment>
<evidence type="ECO:0000256" key="1">
    <source>
        <dbReference type="ARBA" id="ARBA00004651"/>
    </source>
</evidence>
<dbReference type="InterPro" id="IPR036259">
    <property type="entry name" value="MFS_trans_sf"/>
</dbReference>
<feature type="transmembrane region" description="Helical" evidence="11">
    <location>
        <begin position="408"/>
        <end position="426"/>
    </location>
</feature>
<feature type="transmembrane region" description="Helical" evidence="11">
    <location>
        <begin position="194"/>
        <end position="213"/>
    </location>
</feature>
<dbReference type="Pfam" id="PF07690">
    <property type="entry name" value="MFS_1"/>
    <property type="match status" value="1"/>
</dbReference>
<dbReference type="InterPro" id="IPR051084">
    <property type="entry name" value="H+-coupled_symporters"/>
</dbReference>
<keyword evidence="8 11" id="KW-0472">Membrane</keyword>
<evidence type="ECO:0000259" key="12">
    <source>
        <dbReference type="PROSITE" id="PS50850"/>
    </source>
</evidence>
<evidence type="ECO:0000256" key="7">
    <source>
        <dbReference type="ARBA" id="ARBA00022989"/>
    </source>
</evidence>
<organism evidence="13 14">
    <name type="scientific">Streptomyces cellostaticus</name>
    <dbReference type="NCBI Taxonomy" id="67285"/>
    <lineage>
        <taxon>Bacteria</taxon>
        <taxon>Bacillati</taxon>
        <taxon>Actinomycetota</taxon>
        <taxon>Actinomycetes</taxon>
        <taxon>Kitasatosporales</taxon>
        <taxon>Streptomycetaceae</taxon>
        <taxon>Streptomyces</taxon>
    </lineage>
</organism>
<protein>
    <recommendedName>
        <fullName evidence="10">Putative proline/betaine transporter</fullName>
    </recommendedName>
</protein>
<feature type="transmembrane region" description="Helical" evidence="11">
    <location>
        <begin position="94"/>
        <end position="112"/>
    </location>
</feature>
<dbReference type="EMBL" id="LMWL01000011">
    <property type="protein sequence ID" value="KUM97281.1"/>
    <property type="molecule type" value="Genomic_DNA"/>
</dbReference>
<dbReference type="PROSITE" id="PS00217">
    <property type="entry name" value="SUGAR_TRANSPORT_2"/>
    <property type="match status" value="1"/>
</dbReference>
<dbReference type="PROSITE" id="PS00216">
    <property type="entry name" value="SUGAR_TRANSPORT_1"/>
    <property type="match status" value="1"/>
</dbReference>
<evidence type="ECO:0000256" key="11">
    <source>
        <dbReference type="SAM" id="Phobius"/>
    </source>
</evidence>
<evidence type="ECO:0000256" key="10">
    <source>
        <dbReference type="ARBA" id="ARBA00039918"/>
    </source>
</evidence>
<feature type="transmembrane region" description="Helical" evidence="11">
    <location>
        <begin position="163"/>
        <end position="182"/>
    </location>
</feature>
<evidence type="ECO:0000256" key="3">
    <source>
        <dbReference type="ARBA" id="ARBA00022448"/>
    </source>
</evidence>
<evidence type="ECO:0000256" key="8">
    <source>
        <dbReference type="ARBA" id="ARBA00023136"/>
    </source>
</evidence>
<dbReference type="PROSITE" id="PS50850">
    <property type="entry name" value="MFS"/>
    <property type="match status" value="1"/>
</dbReference>
<keyword evidence="5 11" id="KW-0812">Transmembrane</keyword>
<feature type="transmembrane region" description="Helical" evidence="11">
    <location>
        <begin position="285"/>
        <end position="305"/>
    </location>
</feature>
<gene>
    <name evidence="13" type="ORF">AQI88_08380</name>
</gene>
<evidence type="ECO:0000256" key="2">
    <source>
        <dbReference type="ARBA" id="ARBA00008240"/>
    </source>
</evidence>
<feature type="transmembrane region" description="Helical" evidence="11">
    <location>
        <begin position="118"/>
        <end position="142"/>
    </location>
</feature>
<dbReference type="RefSeq" id="WP_066994362.1">
    <property type="nucleotide sequence ID" value="NZ_BNDU01000004.1"/>
</dbReference>
<evidence type="ECO:0000256" key="9">
    <source>
        <dbReference type="ARBA" id="ARBA00037295"/>
    </source>
</evidence>
<dbReference type="OrthoDB" id="9066401at2"/>
<evidence type="ECO:0000313" key="13">
    <source>
        <dbReference type="EMBL" id="KUM97281.1"/>
    </source>
</evidence>
<evidence type="ECO:0000256" key="5">
    <source>
        <dbReference type="ARBA" id="ARBA00022692"/>
    </source>
</evidence>
<dbReference type="FunFam" id="1.20.1250.20:FF:000001">
    <property type="entry name" value="Dicarboxylate MFS transporter"/>
    <property type="match status" value="1"/>
</dbReference>
<name>A0A124HDE7_9ACTN</name>
<dbReference type="GO" id="GO:0015293">
    <property type="term" value="F:symporter activity"/>
    <property type="evidence" value="ECO:0007669"/>
    <property type="project" value="UniProtKB-KW"/>
</dbReference>
<dbReference type="SUPFAM" id="SSF103473">
    <property type="entry name" value="MFS general substrate transporter"/>
    <property type="match status" value="1"/>
</dbReference>
<evidence type="ECO:0000313" key="14">
    <source>
        <dbReference type="Proteomes" id="UP000054241"/>
    </source>
</evidence>